<evidence type="ECO:0000256" key="3">
    <source>
        <dbReference type="ARBA" id="ARBA00022801"/>
    </source>
</evidence>
<dbReference type="STRING" id="230819.A0A5C3KBX9"/>
<name>A0A5C3KBX9_COPMA</name>
<accession>A0A5C3KBX9</accession>
<dbReference type="OrthoDB" id="3259803at2759"/>
<evidence type="ECO:0000313" key="7">
    <source>
        <dbReference type="Proteomes" id="UP000307440"/>
    </source>
</evidence>
<protein>
    <recommendedName>
        <fullName evidence="5">Ubiquitin-like protease family profile domain-containing protein</fullName>
    </recommendedName>
</protein>
<feature type="domain" description="Ubiquitin-like protease family profile" evidence="5">
    <location>
        <begin position="920"/>
        <end position="1094"/>
    </location>
</feature>
<evidence type="ECO:0000259" key="5">
    <source>
        <dbReference type="PROSITE" id="PS50600"/>
    </source>
</evidence>
<dbReference type="Proteomes" id="UP000307440">
    <property type="component" value="Unassembled WGS sequence"/>
</dbReference>
<dbReference type="PANTHER" id="PTHR33096:SF1">
    <property type="entry name" value="CXC1-LIKE CYSTEINE CLUSTER ASSOCIATED WITH KDZ TRANSPOSASES DOMAIN-CONTAINING PROTEIN"/>
    <property type="match status" value="1"/>
</dbReference>
<comment type="similarity">
    <text evidence="1">Belongs to the peptidase C48 family.</text>
</comment>
<evidence type="ECO:0000256" key="2">
    <source>
        <dbReference type="ARBA" id="ARBA00022670"/>
    </source>
</evidence>
<dbReference type="PROSITE" id="PS50600">
    <property type="entry name" value="ULP_PROTEASE"/>
    <property type="match status" value="1"/>
</dbReference>
<dbReference type="GO" id="GO:0019783">
    <property type="term" value="F:ubiquitin-like protein peptidase activity"/>
    <property type="evidence" value="ECO:0007669"/>
    <property type="project" value="UniProtKB-ARBA"/>
</dbReference>
<dbReference type="SUPFAM" id="SSF54001">
    <property type="entry name" value="Cysteine proteinases"/>
    <property type="match status" value="1"/>
</dbReference>
<evidence type="ECO:0000256" key="4">
    <source>
        <dbReference type="SAM" id="MobiDB-lite"/>
    </source>
</evidence>
<feature type="compositionally biased region" description="Acidic residues" evidence="4">
    <location>
        <begin position="817"/>
        <end position="847"/>
    </location>
</feature>
<dbReference type="PANTHER" id="PTHR33096">
    <property type="entry name" value="CXC2 DOMAIN-CONTAINING PROTEIN"/>
    <property type="match status" value="1"/>
</dbReference>
<keyword evidence="7" id="KW-1185">Reference proteome</keyword>
<gene>
    <name evidence="6" type="ORF">FA15DRAFT_604822</name>
</gene>
<evidence type="ECO:0000256" key="1">
    <source>
        <dbReference type="ARBA" id="ARBA00005234"/>
    </source>
</evidence>
<dbReference type="Pfam" id="PF18758">
    <property type="entry name" value="KDZ"/>
    <property type="match status" value="1"/>
</dbReference>
<reference evidence="6 7" key="1">
    <citation type="journal article" date="2019" name="Nat. Ecol. Evol.">
        <title>Megaphylogeny resolves global patterns of mushroom evolution.</title>
        <authorList>
            <person name="Varga T."/>
            <person name="Krizsan K."/>
            <person name="Foldi C."/>
            <person name="Dima B."/>
            <person name="Sanchez-Garcia M."/>
            <person name="Sanchez-Ramirez S."/>
            <person name="Szollosi G.J."/>
            <person name="Szarkandi J.G."/>
            <person name="Papp V."/>
            <person name="Albert L."/>
            <person name="Andreopoulos W."/>
            <person name="Angelini C."/>
            <person name="Antonin V."/>
            <person name="Barry K.W."/>
            <person name="Bougher N.L."/>
            <person name="Buchanan P."/>
            <person name="Buyck B."/>
            <person name="Bense V."/>
            <person name="Catcheside P."/>
            <person name="Chovatia M."/>
            <person name="Cooper J."/>
            <person name="Damon W."/>
            <person name="Desjardin D."/>
            <person name="Finy P."/>
            <person name="Geml J."/>
            <person name="Haridas S."/>
            <person name="Hughes K."/>
            <person name="Justo A."/>
            <person name="Karasinski D."/>
            <person name="Kautmanova I."/>
            <person name="Kiss B."/>
            <person name="Kocsube S."/>
            <person name="Kotiranta H."/>
            <person name="LaButti K.M."/>
            <person name="Lechner B.E."/>
            <person name="Liimatainen K."/>
            <person name="Lipzen A."/>
            <person name="Lukacs Z."/>
            <person name="Mihaltcheva S."/>
            <person name="Morgado L.N."/>
            <person name="Niskanen T."/>
            <person name="Noordeloos M.E."/>
            <person name="Ohm R.A."/>
            <person name="Ortiz-Santana B."/>
            <person name="Ovrebo C."/>
            <person name="Racz N."/>
            <person name="Riley R."/>
            <person name="Savchenko A."/>
            <person name="Shiryaev A."/>
            <person name="Soop K."/>
            <person name="Spirin V."/>
            <person name="Szebenyi C."/>
            <person name="Tomsovsky M."/>
            <person name="Tulloss R.E."/>
            <person name="Uehling J."/>
            <person name="Grigoriev I.V."/>
            <person name="Vagvolgyi C."/>
            <person name="Papp T."/>
            <person name="Martin F.M."/>
            <person name="Miettinen O."/>
            <person name="Hibbett D.S."/>
            <person name="Nagy L.G."/>
        </authorList>
    </citation>
    <scope>NUCLEOTIDE SEQUENCE [LARGE SCALE GENOMIC DNA]</scope>
    <source>
        <strain evidence="6 7">CBS 121175</strain>
    </source>
</reference>
<dbReference type="InterPro" id="IPR038765">
    <property type="entry name" value="Papain-like_cys_pep_sf"/>
</dbReference>
<proteinExistence type="inferred from homology"/>
<keyword evidence="3" id="KW-0378">Hydrolase</keyword>
<evidence type="ECO:0000313" key="6">
    <source>
        <dbReference type="EMBL" id="TFK17569.1"/>
    </source>
</evidence>
<dbReference type="Gene3D" id="3.40.395.10">
    <property type="entry name" value="Adenoviral Proteinase, Chain A"/>
    <property type="match status" value="1"/>
</dbReference>
<sequence>LIKNGLMPCSPYKPKRAVSVHVLDLYSCIFQRSCDAVTAITRAYNSFYVERGFPSENQEKQRTLDPYRRGFQNAHQWFWYLKTVIEKSVADALQRGADLIPSIHQQTSSASDAEMDFDPACAAERTGSEEPTTGNPEPQVFGPERPPTDKECSRSLQQRCPSCFGSESHGTPFSAGGDIQVCIDGNFTQRHYRSVGNCPSFYSPQVILPKSFVDEVGNRIDAARNKKPREYNGRVPSIAVDSCEKSHESGTGSTVKTSMSHYDDGGLMGMVCRHDIPLFLTNIDTPGEQQKYGVALITHLFSHLPKNATVTVLYDVGCVLDRSRQLYALFPEGVDSRLAFSISAMHAYAHHWACQLVYNPRMTNGMGLFDGESLERLWKLLMGLIGITRVSAADRRLWMLDRQTVFISSESRDKLGAFMRRRIHASLTSKERESKTVLQRCGATIEELREQWEQQKDAQLSISKHAPTRVRKQVDSIMNLQSDLDGIDKSIAKIEDNMKEGGSSKQQKTLLTTLRQSKITMNENLEAYYLALNIQDLGPEFQGVDVVFVQKLFLAHDLKQNVRKRAIANFLEHSRLDQASGKKDRPLGTKVHQKIRRSISKRAPPLVAAINRFNKLCNELAELHQPEWNIPLPDPLPTSLHELKGCELLLQDVCLSRSEELLPRWLTDQNIRDGIRAMQLLDRCQEERIRLGREADNMLRWYRRELSSIEIALALPENALLWVPLYAYREHTLHLKARWVNQFASTIRYDNAISIAKELGDKAGIVTEAASRTAPAEGTFEAQHQLLLSQVQSFVLNRQAQQPKTLTEPKVVSDSSEAQDDDWEDEEDPSSDCESDYDDGDDSDEEGGIARNDEESHQVEQAVATIQPEHETDGNGDRLTLDSSALTDLQLPATPNRVPHRNHIERRSFIVDYGSGPKRHDFDYRELAILGDPSSKLNDECINSGAAYLQHLCSSTHDTSSRCSLFSSFAYTMAQCCRPDDVLWREVSHLEFWKRKIWIIPIHHHNRAHWSLAYVNLVTGDLYMFDSLASRSSYPYDVKDVMLLIIRLGRLATKYGHNLSLSANRWTARPVAITPVQQDSTSCGVWVLVVIFSVFKGCHMSVLQPNDLVRFRSLLYQHVLLLPPRPRT</sequence>
<dbReference type="AlphaFoldDB" id="A0A5C3KBX9"/>
<dbReference type="Pfam" id="PF02902">
    <property type="entry name" value="Peptidase_C48"/>
    <property type="match status" value="1"/>
</dbReference>
<feature type="non-terminal residue" evidence="6">
    <location>
        <position position="1"/>
    </location>
</feature>
<dbReference type="InterPro" id="IPR003653">
    <property type="entry name" value="Peptidase_C48_C"/>
</dbReference>
<dbReference type="GO" id="GO:0006508">
    <property type="term" value="P:proteolysis"/>
    <property type="evidence" value="ECO:0007669"/>
    <property type="project" value="UniProtKB-KW"/>
</dbReference>
<dbReference type="EMBL" id="ML210491">
    <property type="protein sequence ID" value="TFK17569.1"/>
    <property type="molecule type" value="Genomic_DNA"/>
</dbReference>
<dbReference type="InterPro" id="IPR040521">
    <property type="entry name" value="KDZ"/>
</dbReference>
<organism evidence="6 7">
    <name type="scientific">Coprinopsis marcescibilis</name>
    <name type="common">Agaric fungus</name>
    <name type="synonym">Psathyrella marcescibilis</name>
    <dbReference type="NCBI Taxonomy" id="230819"/>
    <lineage>
        <taxon>Eukaryota</taxon>
        <taxon>Fungi</taxon>
        <taxon>Dikarya</taxon>
        <taxon>Basidiomycota</taxon>
        <taxon>Agaricomycotina</taxon>
        <taxon>Agaricomycetes</taxon>
        <taxon>Agaricomycetidae</taxon>
        <taxon>Agaricales</taxon>
        <taxon>Agaricineae</taxon>
        <taxon>Psathyrellaceae</taxon>
        <taxon>Coprinopsis</taxon>
    </lineage>
</organism>
<feature type="region of interest" description="Disordered" evidence="4">
    <location>
        <begin position="802"/>
        <end position="860"/>
    </location>
</feature>
<dbReference type="GO" id="GO:0008234">
    <property type="term" value="F:cysteine-type peptidase activity"/>
    <property type="evidence" value="ECO:0007669"/>
    <property type="project" value="InterPro"/>
</dbReference>
<feature type="region of interest" description="Disordered" evidence="4">
    <location>
        <begin position="123"/>
        <end position="152"/>
    </location>
</feature>
<keyword evidence="2" id="KW-0645">Protease</keyword>